<name>A0ABQ5JYC3_9EUKA</name>
<reference evidence="2" key="1">
    <citation type="submission" date="2022-03" db="EMBL/GenBank/DDBJ databases">
        <title>Draft genome sequence of Aduncisulcus paluster, a free-living microaerophilic Fornicata.</title>
        <authorList>
            <person name="Yuyama I."/>
            <person name="Kume K."/>
            <person name="Tamura T."/>
            <person name="Inagaki Y."/>
            <person name="Hashimoto T."/>
        </authorList>
    </citation>
    <scope>NUCLEOTIDE SEQUENCE</scope>
    <source>
        <strain evidence="2">NY0171</strain>
    </source>
</reference>
<sequence length="157" mass="16361">GVNWGSAAFDPVNQILLANVSHAAHIITLIPREQAKGFNPPPGHDFGQQEGAPFAMSRALAMTSVGTPCNKPPWGETVAVDLKAGKILWHSTVASGRAGLPAPVHFRSLPMEIAMKITASIMFAAALALSSAPASATVLDLSTMTCKQFVEGGDDTI</sequence>
<dbReference type="InterPro" id="IPR011047">
    <property type="entry name" value="Quinoprotein_ADH-like_sf"/>
</dbReference>
<evidence type="ECO:0000313" key="3">
    <source>
        <dbReference type="Proteomes" id="UP001057375"/>
    </source>
</evidence>
<feature type="domain" description="Pyrrolo-quinoline quinone repeat" evidence="1">
    <location>
        <begin position="1"/>
        <end position="129"/>
    </location>
</feature>
<accession>A0ABQ5JYC3</accession>
<feature type="non-terminal residue" evidence="2">
    <location>
        <position position="1"/>
    </location>
</feature>
<evidence type="ECO:0000259" key="1">
    <source>
        <dbReference type="Pfam" id="PF01011"/>
    </source>
</evidence>
<dbReference type="Pfam" id="PF01011">
    <property type="entry name" value="PQQ"/>
    <property type="match status" value="1"/>
</dbReference>
<proteinExistence type="predicted"/>
<comment type="caution">
    <text evidence="2">The sequence shown here is derived from an EMBL/GenBank/DDBJ whole genome shotgun (WGS) entry which is preliminary data.</text>
</comment>
<feature type="non-terminal residue" evidence="2">
    <location>
        <position position="157"/>
    </location>
</feature>
<protein>
    <recommendedName>
        <fullName evidence="1">Pyrrolo-quinoline quinone repeat domain-containing protein</fullName>
    </recommendedName>
</protein>
<evidence type="ECO:0000313" key="2">
    <source>
        <dbReference type="EMBL" id="GKT20022.1"/>
    </source>
</evidence>
<dbReference type="EMBL" id="BQXS01006451">
    <property type="protein sequence ID" value="GKT20022.1"/>
    <property type="molecule type" value="Genomic_DNA"/>
</dbReference>
<gene>
    <name evidence="2" type="ORF">ADUPG1_004364</name>
</gene>
<dbReference type="SUPFAM" id="SSF50998">
    <property type="entry name" value="Quinoprotein alcohol dehydrogenase-like"/>
    <property type="match status" value="1"/>
</dbReference>
<organism evidence="2 3">
    <name type="scientific">Aduncisulcus paluster</name>
    <dbReference type="NCBI Taxonomy" id="2918883"/>
    <lineage>
        <taxon>Eukaryota</taxon>
        <taxon>Metamonada</taxon>
        <taxon>Carpediemonas-like organisms</taxon>
        <taxon>Aduncisulcus</taxon>
    </lineage>
</organism>
<dbReference type="Gene3D" id="2.140.10.10">
    <property type="entry name" value="Quinoprotein alcohol dehydrogenase-like superfamily"/>
    <property type="match status" value="1"/>
</dbReference>
<dbReference type="Proteomes" id="UP001057375">
    <property type="component" value="Unassembled WGS sequence"/>
</dbReference>
<dbReference type="InterPro" id="IPR002372">
    <property type="entry name" value="PQQ_rpt_dom"/>
</dbReference>
<keyword evidence="3" id="KW-1185">Reference proteome</keyword>